<dbReference type="OrthoDB" id="9809379at2"/>
<name>A0A2N7UCZ8_9GAMM</name>
<proteinExistence type="inferred from homology"/>
<keyword evidence="6" id="KW-1185">Reference proteome</keyword>
<reference evidence="5 6" key="1">
    <citation type="submission" date="2018-01" db="EMBL/GenBank/DDBJ databases">
        <title>Halomonas endophytica sp. nov., isolated from storage liquid in the stems of Populus euphratica.</title>
        <authorList>
            <person name="Chen C."/>
        </authorList>
    </citation>
    <scope>NUCLEOTIDE SEQUENCE [LARGE SCALE GENOMIC DNA]</scope>
    <source>
        <strain evidence="5 6">BZ-SZ-XJ27</strain>
    </source>
</reference>
<dbReference type="SUPFAM" id="SSF52540">
    <property type="entry name" value="P-loop containing nucleoside triphosphate hydrolases"/>
    <property type="match status" value="1"/>
</dbReference>
<accession>A0A2N7UCZ8</accession>
<dbReference type="PANTHER" id="PTHR23073">
    <property type="entry name" value="26S PROTEASOME REGULATORY SUBUNIT"/>
    <property type="match status" value="1"/>
</dbReference>
<evidence type="ECO:0000256" key="3">
    <source>
        <dbReference type="ARBA" id="ARBA00022840"/>
    </source>
</evidence>
<dbReference type="InterPro" id="IPR050221">
    <property type="entry name" value="26S_Proteasome_ATPase"/>
</dbReference>
<evidence type="ECO:0000259" key="4">
    <source>
        <dbReference type="SMART" id="SM00382"/>
    </source>
</evidence>
<dbReference type="SMART" id="SM00382">
    <property type="entry name" value="AAA"/>
    <property type="match status" value="1"/>
</dbReference>
<organism evidence="5 6">
    <name type="scientific">Halomonas urumqiensis</name>
    <dbReference type="NCBI Taxonomy" id="1684789"/>
    <lineage>
        <taxon>Bacteria</taxon>
        <taxon>Pseudomonadati</taxon>
        <taxon>Pseudomonadota</taxon>
        <taxon>Gammaproteobacteria</taxon>
        <taxon>Oceanospirillales</taxon>
        <taxon>Halomonadaceae</taxon>
        <taxon>Halomonas</taxon>
    </lineage>
</organism>
<dbReference type="Proteomes" id="UP000235547">
    <property type="component" value="Unassembled WGS sequence"/>
</dbReference>
<dbReference type="Gene3D" id="3.40.50.300">
    <property type="entry name" value="P-loop containing nucleotide triphosphate hydrolases"/>
    <property type="match status" value="1"/>
</dbReference>
<dbReference type="RefSeq" id="WP_102589363.1">
    <property type="nucleotide sequence ID" value="NZ_BNAE01000001.1"/>
</dbReference>
<dbReference type="AlphaFoldDB" id="A0A2N7UCZ8"/>
<dbReference type="CDD" id="cd19481">
    <property type="entry name" value="RecA-like_protease"/>
    <property type="match status" value="1"/>
</dbReference>
<comment type="similarity">
    <text evidence="1">Belongs to the AAA ATPase family.</text>
</comment>
<dbReference type="InterPro" id="IPR003593">
    <property type="entry name" value="AAA+_ATPase"/>
</dbReference>
<dbReference type="GO" id="GO:0005524">
    <property type="term" value="F:ATP binding"/>
    <property type="evidence" value="ECO:0007669"/>
    <property type="project" value="UniProtKB-KW"/>
</dbReference>
<evidence type="ECO:0000313" key="6">
    <source>
        <dbReference type="Proteomes" id="UP000235547"/>
    </source>
</evidence>
<dbReference type="InterPro" id="IPR027417">
    <property type="entry name" value="P-loop_NTPase"/>
</dbReference>
<comment type="caution">
    <text evidence="5">The sequence shown here is derived from an EMBL/GenBank/DDBJ whole genome shotgun (WGS) entry which is preliminary data.</text>
</comment>
<sequence>MTAALHRAPQADARVDELGLLPEWTRVELLCVCFMQAREGPVQDVLDRLKQVQQDVQAGREAGVWNTLEQSGDVIQDALCLDLLACIYAPQAVPRVGWMLQDLQHNQSPAPSEALIVALLAIPDTHLETVRHALLRLEQAGLITRDRSDPFTAIQPDHLALSRLLKRSLGDWAPPGAYPVKRRADWQELVLPAEQVTMLREFLLWIQHRDTVVNEWGGQVCGGPVALLAGPSGTGKTLAATVLAGELGWPLYRVDLAALVSKYVGETEKNIGRLFDATHGRRVILQFDEVDALMGKRGDLREARDRYANMEVSYLLARIEDHDGPCLLTTNLRSQIDKAFLRRFQMVVEFPRPDSEQREQLWRRLLPPRAPISDTLDFRQIAEAVNLTGGQIRNAALHAAYLAAEQGTQIDITHIARAVMRELAKEQNQVSASQLGALAGHLNHLEGSTR</sequence>
<protein>
    <submittedName>
        <fullName evidence="5">ATPase</fullName>
    </submittedName>
</protein>
<keyword evidence="3" id="KW-0067">ATP-binding</keyword>
<keyword evidence="2" id="KW-0547">Nucleotide-binding</keyword>
<feature type="domain" description="AAA+ ATPase" evidence="4">
    <location>
        <begin position="222"/>
        <end position="354"/>
    </location>
</feature>
<evidence type="ECO:0000313" key="5">
    <source>
        <dbReference type="EMBL" id="PMR78300.1"/>
    </source>
</evidence>
<gene>
    <name evidence="5" type="ORF">C1H70_16190</name>
</gene>
<evidence type="ECO:0000256" key="2">
    <source>
        <dbReference type="ARBA" id="ARBA00022741"/>
    </source>
</evidence>
<evidence type="ECO:0000256" key="1">
    <source>
        <dbReference type="ARBA" id="ARBA00006914"/>
    </source>
</evidence>
<dbReference type="Pfam" id="PF00004">
    <property type="entry name" value="AAA"/>
    <property type="match status" value="1"/>
</dbReference>
<dbReference type="EMBL" id="PNRG01000033">
    <property type="protein sequence ID" value="PMR78300.1"/>
    <property type="molecule type" value="Genomic_DNA"/>
</dbReference>
<dbReference type="InterPro" id="IPR003959">
    <property type="entry name" value="ATPase_AAA_core"/>
</dbReference>
<dbReference type="GO" id="GO:0016887">
    <property type="term" value="F:ATP hydrolysis activity"/>
    <property type="evidence" value="ECO:0007669"/>
    <property type="project" value="InterPro"/>
</dbReference>